<dbReference type="EC" id="5.2.1.8" evidence="4"/>
<sequence>MIEFKKTSRKATIKLQINTLMKFISKSTFLVFLLISAISVSSCDDDNPYEIDLSAVPKPFDISNAISSDTTDDGLIIHIIEEGSGQYEVDIRDEIDLYYTGRYLETMEVIVLSRSPQTSYINGNTTPSNIPSIPNSRFAIFDGLVEGIVGMKEGEKRVLIIPPELGLGVDEDGNGDTARYDLELDEIVL</sequence>
<protein>
    <recommendedName>
        <fullName evidence="4">Peptidyl-prolyl cis-trans isomerase</fullName>
        <ecNumber evidence="4">5.2.1.8</ecNumber>
    </recommendedName>
</protein>
<evidence type="ECO:0000256" key="4">
    <source>
        <dbReference type="RuleBase" id="RU003915"/>
    </source>
</evidence>
<dbReference type="OrthoDB" id="1525076at2"/>
<dbReference type="Proteomes" id="UP000317557">
    <property type="component" value="Unassembled WGS sequence"/>
</dbReference>
<name>A0A521E9K3_9BACT</name>
<keyword evidence="2 3" id="KW-0697">Rotamase</keyword>
<evidence type="ECO:0000313" key="6">
    <source>
        <dbReference type="EMBL" id="SMO80635.1"/>
    </source>
</evidence>
<reference evidence="6 7" key="1">
    <citation type="submission" date="2017-05" db="EMBL/GenBank/DDBJ databases">
        <authorList>
            <person name="Varghese N."/>
            <person name="Submissions S."/>
        </authorList>
    </citation>
    <scope>NUCLEOTIDE SEQUENCE [LARGE SCALE GENOMIC DNA]</scope>
    <source>
        <strain evidence="6 7">DSM 21985</strain>
    </source>
</reference>
<dbReference type="SUPFAM" id="SSF54534">
    <property type="entry name" value="FKBP-like"/>
    <property type="match status" value="1"/>
</dbReference>
<dbReference type="EMBL" id="FXTP01000011">
    <property type="protein sequence ID" value="SMO80635.1"/>
    <property type="molecule type" value="Genomic_DNA"/>
</dbReference>
<dbReference type="PROSITE" id="PS50059">
    <property type="entry name" value="FKBP_PPIASE"/>
    <property type="match status" value="1"/>
</dbReference>
<dbReference type="GO" id="GO:0003755">
    <property type="term" value="F:peptidyl-prolyl cis-trans isomerase activity"/>
    <property type="evidence" value="ECO:0007669"/>
    <property type="project" value="UniProtKB-UniRule"/>
</dbReference>
<evidence type="ECO:0000256" key="3">
    <source>
        <dbReference type="PROSITE-ProRule" id="PRU00277"/>
    </source>
</evidence>
<dbReference type="InterPro" id="IPR001179">
    <property type="entry name" value="PPIase_FKBP_dom"/>
</dbReference>
<dbReference type="AlphaFoldDB" id="A0A521E9K3"/>
<feature type="domain" description="PPIase FKBP-type" evidence="5">
    <location>
        <begin position="92"/>
        <end position="189"/>
    </location>
</feature>
<accession>A0A521E9K3</accession>
<evidence type="ECO:0000256" key="1">
    <source>
        <dbReference type="ARBA" id="ARBA00000971"/>
    </source>
</evidence>
<keyword evidence="7" id="KW-1185">Reference proteome</keyword>
<comment type="catalytic activity">
    <reaction evidence="1 3 4">
        <text>[protein]-peptidylproline (omega=180) = [protein]-peptidylproline (omega=0)</text>
        <dbReference type="Rhea" id="RHEA:16237"/>
        <dbReference type="Rhea" id="RHEA-COMP:10747"/>
        <dbReference type="Rhea" id="RHEA-COMP:10748"/>
        <dbReference type="ChEBI" id="CHEBI:83833"/>
        <dbReference type="ChEBI" id="CHEBI:83834"/>
        <dbReference type="EC" id="5.2.1.8"/>
    </reaction>
</comment>
<dbReference type="Pfam" id="PF00254">
    <property type="entry name" value="FKBP_C"/>
    <property type="match status" value="1"/>
</dbReference>
<evidence type="ECO:0000256" key="2">
    <source>
        <dbReference type="ARBA" id="ARBA00023110"/>
    </source>
</evidence>
<proteinExistence type="inferred from homology"/>
<evidence type="ECO:0000259" key="5">
    <source>
        <dbReference type="PROSITE" id="PS50059"/>
    </source>
</evidence>
<dbReference type="InterPro" id="IPR046357">
    <property type="entry name" value="PPIase_dom_sf"/>
</dbReference>
<gene>
    <name evidence="6" type="ORF">SAMN06265219_11139</name>
</gene>
<comment type="similarity">
    <text evidence="4">Belongs to the FKBP-type PPIase family.</text>
</comment>
<evidence type="ECO:0000313" key="7">
    <source>
        <dbReference type="Proteomes" id="UP000317557"/>
    </source>
</evidence>
<dbReference type="Gene3D" id="3.10.50.40">
    <property type="match status" value="1"/>
</dbReference>
<organism evidence="6 7">
    <name type="scientific">Gracilimonas mengyeensis</name>
    <dbReference type="NCBI Taxonomy" id="1302730"/>
    <lineage>
        <taxon>Bacteria</taxon>
        <taxon>Pseudomonadati</taxon>
        <taxon>Balneolota</taxon>
        <taxon>Balneolia</taxon>
        <taxon>Balneolales</taxon>
        <taxon>Balneolaceae</taxon>
        <taxon>Gracilimonas</taxon>
    </lineage>
</organism>
<keyword evidence="3 4" id="KW-0413">Isomerase</keyword>